<protein>
    <submittedName>
        <fullName evidence="2">DUF2169 domain-containing protein</fullName>
    </submittedName>
</protein>
<dbReference type="InterPro" id="IPR051082">
    <property type="entry name" value="Pentapeptide-BTB/POZ_domain"/>
</dbReference>
<dbReference type="SUPFAM" id="SSF141571">
    <property type="entry name" value="Pentapeptide repeat-like"/>
    <property type="match status" value="2"/>
</dbReference>
<sequence length="864" mass="93332">MQVIKPQALGLSTRPIEFRKRFGLSVSACLHLPFAQGERGSLWAEQSMWSFLAKEMATPLIDEGVAKLTPEFLVHGRAFAPDDRPNACAVRARFGTREKTLLVFGERHWDGARATAPVPFAQMPLDWSKAYGGPDFALNTAGRGRQKTDGTAWLPNTELPHDRLLRPDQVIAPAGFGALDVMHPQRVQYRGTYDAGYLKQHAPGFAPDTDWRYFNLAPADQWMDAALVGDEPFSFENMHPHKPLVEGRLPGMRARVFVGYRMDNAEPKVREVPLRLTTVWFFPHAERCIAIFQGLAEVGTDDGSDVVSLMGAVERVGEPKADAHYLDAAAKRADPVMGPVYAIVDSDLLPEGVSTADPDVEAAKAPFASEGLQGEAQRRRAEADVEIAREKAIAMGQDPDALGIRMPPREKVPTGDELPAYLLAQMKEAEAQKWASIEDAVTAIEKALAFAEEKKVDIAALQHRGPPTYDPDQHLARMQAMVAGTTQALDLQPMYPQLCRIEDAERAGYLQSAHMQPPAFAMPADEAARLRSEVARASAAGVRFFAGIDFTGADLSGLDLREMNFEGAWLESVNFANSNLSGANLAGAVLAHANLEGVIAIGATFGKANLGRALLAQGVFDDADFSEATLMHCDFAGTQMRRANFARANLLETTWGDADWTGALLSGQLFHKLDLRGMRWPEADLSVCNFLESNLSGVDMHGANLAAATFVTCRLDGARLMGAQCVGAVTVKGTSLAGADLGQANLRNFNFGACDLRGAKLVRAVLDGANLCEAQMEGADLRLASAKGALLRKAGCANALLSGVDFSGAVLQSANLRGADLRRSNLFGADLSRVRLDGSTSFDGALLKRARTWPRLTPEEQVAA</sequence>
<name>A0A5Q0M0G0_VARPD</name>
<dbReference type="InterPro" id="IPR001646">
    <property type="entry name" value="5peptide_repeat"/>
</dbReference>
<evidence type="ECO:0000313" key="2">
    <source>
        <dbReference type="EMBL" id="QFZ82015.1"/>
    </source>
</evidence>
<dbReference type="Pfam" id="PF09937">
    <property type="entry name" value="DUF2169"/>
    <property type="match status" value="1"/>
</dbReference>
<dbReference type="Proteomes" id="UP000326780">
    <property type="component" value="Chromosome"/>
</dbReference>
<reference evidence="2 3" key="1">
    <citation type="submission" date="2019-10" db="EMBL/GenBank/DDBJ databases">
        <title>Complete genome sequence of Variovorax paradoxus 5C-2.</title>
        <authorList>
            <person name="Gogoleva N.E."/>
            <person name="Balkin A.S."/>
        </authorList>
    </citation>
    <scope>NUCLEOTIDE SEQUENCE [LARGE SCALE GENOMIC DNA]</scope>
    <source>
        <strain evidence="2 3">5C-2</strain>
    </source>
</reference>
<dbReference type="PANTHER" id="PTHR14136">
    <property type="entry name" value="BTB_POZ DOMAIN-CONTAINING PROTEIN KCTD9"/>
    <property type="match status" value="1"/>
</dbReference>
<dbReference type="Pfam" id="PF00805">
    <property type="entry name" value="Pentapeptide"/>
    <property type="match status" value="5"/>
</dbReference>
<gene>
    <name evidence="2" type="ORF">GFK26_04230</name>
</gene>
<dbReference type="EMBL" id="CP045644">
    <property type="protein sequence ID" value="QFZ82015.1"/>
    <property type="molecule type" value="Genomic_DNA"/>
</dbReference>
<dbReference type="PANTHER" id="PTHR14136:SF17">
    <property type="entry name" value="BTB_POZ DOMAIN-CONTAINING PROTEIN KCTD9"/>
    <property type="match status" value="1"/>
</dbReference>
<organism evidence="2 3">
    <name type="scientific">Variovorax paradoxus</name>
    <dbReference type="NCBI Taxonomy" id="34073"/>
    <lineage>
        <taxon>Bacteria</taxon>
        <taxon>Pseudomonadati</taxon>
        <taxon>Pseudomonadota</taxon>
        <taxon>Betaproteobacteria</taxon>
        <taxon>Burkholderiales</taxon>
        <taxon>Comamonadaceae</taxon>
        <taxon>Variovorax</taxon>
    </lineage>
</organism>
<evidence type="ECO:0000313" key="3">
    <source>
        <dbReference type="Proteomes" id="UP000326780"/>
    </source>
</evidence>
<accession>A0A5Q0M0G0</accession>
<dbReference type="RefSeq" id="WP_153280899.1">
    <property type="nucleotide sequence ID" value="NZ_CP045644.1"/>
</dbReference>
<dbReference type="AlphaFoldDB" id="A0A5Q0M0G0"/>
<evidence type="ECO:0000259" key="1">
    <source>
        <dbReference type="Pfam" id="PF09937"/>
    </source>
</evidence>
<dbReference type="Gene3D" id="2.160.20.80">
    <property type="entry name" value="E3 ubiquitin-protein ligase SopA"/>
    <property type="match status" value="3"/>
</dbReference>
<proteinExistence type="predicted"/>
<feature type="domain" description="DUF2169" evidence="1">
    <location>
        <begin position="24"/>
        <end position="292"/>
    </location>
</feature>
<dbReference type="InterPro" id="IPR018683">
    <property type="entry name" value="DUF2169"/>
</dbReference>